<dbReference type="Pfam" id="PF13378">
    <property type="entry name" value="MR_MLE_C"/>
    <property type="match status" value="1"/>
</dbReference>
<evidence type="ECO:0000313" key="5">
    <source>
        <dbReference type="EMBL" id="CAB4658794.1"/>
    </source>
</evidence>
<dbReference type="GO" id="GO:0000287">
    <property type="term" value="F:magnesium ion binding"/>
    <property type="evidence" value="ECO:0007669"/>
    <property type="project" value="TreeGrafter"/>
</dbReference>
<keyword evidence="2" id="KW-0479">Metal-binding</keyword>
<dbReference type="InterPro" id="IPR029065">
    <property type="entry name" value="Enolase_C-like"/>
</dbReference>
<dbReference type="SFLD" id="SFLDS00001">
    <property type="entry name" value="Enolase"/>
    <property type="match status" value="1"/>
</dbReference>
<dbReference type="GO" id="GO:0016836">
    <property type="term" value="F:hydro-lyase activity"/>
    <property type="evidence" value="ECO:0007669"/>
    <property type="project" value="TreeGrafter"/>
</dbReference>
<proteinExistence type="predicted"/>
<protein>
    <submittedName>
        <fullName evidence="5">Unannotated protein</fullName>
    </submittedName>
</protein>
<dbReference type="SUPFAM" id="SSF54826">
    <property type="entry name" value="Enolase N-terminal domain-like"/>
    <property type="match status" value="1"/>
</dbReference>
<dbReference type="CDD" id="cd03316">
    <property type="entry name" value="MR_like"/>
    <property type="match status" value="1"/>
</dbReference>
<gene>
    <name evidence="5" type="ORF">UFOPK2288_00293</name>
</gene>
<dbReference type="InterPro" id="IPR046945">
    <property type="entry name" value="RHMD-like"/>
</dbReference>
<dbReference type="SUPFAM" id="SSF51604">
    <property type="entry name" value="Enolase C-terminal domain-like"/>
    <property type="match status" value="1"/>
</dbReference>
<dbReference type="Gene3D" id="3.20.20.120">
    <property type="entry name" value="Enolase-like C-terminal domain"/>
    <property type="match status" value="1"/>
</dbReference>
<dbReference type="AlphaFoldDB" id="A0A6J6LDW2"/>
<dbReference type="PANTHER" id="PTHR13794:SF58">
    <property type="entry name" value="MITOCHONDRIAL ENOLASE SUPERFAMILY MEMBER 1"/>
    <property type="match status" value="1"/>
</dbReference>
<evidence type="ECO:0000256" key="3">
    <source>
        <dbReference type="ARBA" id="ARBA00022842"/>
    </source>
</evidence>
<keyword evidence="3" id="KW-0460">Magnesium</keyword>
<reference evidence="5" key="1">
    <citation type="submission" date="2020-05" db="EMBL/GenBank/DDBJ databases">
        <authorList>
            <person name="Chiriac C."/>
            <person name="Salcher M."/>
            <person name="Ghai R."/>
            <person name="Kavagutti S V."/>
        </authorList>
    </citation>
    <scope>NUCLEOTIDE SEQUENCE</scope>
</reference>
<evidence type="ECO:0000256" key="2">
    <source>
        <dbReference type="ARBA" id="ARBA00022723"/>
    </source>
</evidence>
<accession>A0A6J6LDW2</accession>
<dbReference type="Pfam" id="PF02746">
    <property type="entry name" value="MR_MLE_N"/>
    <property type="match status" value="1"/>
</dbReference>
<dbReference type="EMBL" id="CAEZWS010000008">
    <property type="protein sequence ID" value="CAB4658794.1"/>
    <property type="molecule type" value="Genomic_DNA"/>
</dbReference>
<evidence type="ECO:0000256" key="1">
    <source>
        <dbReference type="ARBA" id="ARBA00001946"/>
    </source>
</evidence>
<dbReference type="Gene3D" id="3.30.390.10">
    <property type="entry name" value="Enolase-like, N-terminal domain"/>
    <property type="match status" value="1"/>
</dbReference>
<dbReference type="GO" id="GO:0016052">
    <property type="term" value="P:carbohydrate catabolic process"/>
    <property type="evidence" value="ECO:0007669"/>
    <property type="project" value="TreeGrafter"/>
</dbReference>
<dbReference type="SFLD" id="SFLDG00179">
    <property type="entry name" value="mandelate_racemase"/>
    <property type="match status" value="1"/>
</dbReference>
<comment type="cofactor">
    <cofactor evidence="1">
        <name>Mg(2+)</name>
        <dbReference type="ChEBI" id="CHEBI:18420"/>
    </cofactor>
</comment>
<evidence type="ECO:0000259" key="4">
    <source>
        <dbReference type="SMART" id="SM00922"/>
    </source>
</evidence>
<dbReference type="SMART" id="SM00922">
    <property type="entry name" value="MR_MLE"/>
    <property type="match status" value="1"/>
</dbReference>
<dbReference type="InterPro" id="IPR029017">
    <property type="entry name" value="Enolase-like_N"/>
</dbReference>
<name>A0A6J6LDW2_9ZZZZ</name>
<feature type="domain" description="Mandelate racemase/muconate lactonizing enzyme C-terminal" evidence="4">
    <location>
        <begin position="149"/>
        <end position="254"/>
    </location>
</feature>
<dbReference type="InterPro" id="IPR036849">
    <property type="entry name" value="Enolase-like_C_sf"/>
</dbReference>
<dbReference type="InterPro" id="IPR013342">
    <property type="entry name" value="Mandelate_racemase_C"/>
</dbReference>
<organism evidence="5">
    <name type="scientific">freshwater metagenome</name>
    <dbReference type="NCBI Taxonomy" id="449393"/>
    <lineage>
        <taxon>unclassified sequences</taxon>
        <taxon>metagenomes</taxon>
        <taxon>ecological metagenomes</taxon>
    </lineage>
</organism>
<dbReference type="PANTHER" id="PTHR13794">
    <property type="entry name" value="ENOLASE SUPERFAMILY, MANDELATE RACEMASE"/>
    <property type="match status" value="1"/>
</dbReference>
<sequence>MANVPTIARVTVHPVTYAEPNDNNSMRFLTFVRIESTDGHVGWGEAITQFPGSTRGTVEIIKGLADDLIGKDPTQNIGIWRDIRKQTWWYSYRGGLAHFALSAIDIALWDLKGKITGQSLIQMIGKRDASPDTRIPVLASTHVWNSNLDVEVARHEKFIKDGYIGFKIGMGKRGDARVGYDLDRDIKFVKDLRAAAGPKAWIMMDRGQSLNWTVDETIARVQAWEEQDLKWVEEPFEPWEFEHFRKLRQHTTTLFAGGEREWDYRGYSEVINSGTLDVIGCDVGRAEGITGALGIIRLVEAAGLWFNSHAWSSAVNTAASIALSASTPRCLLQELKPDENPMQHELVDEPFVAANGSIGVPNKPGLGINVNEKVLAKYAF</sequence>
<dbReference type="InterPro" id="IPR013341">
    <property type="entry name" value="Mandelate_racemase_N_dom"/>
</dbReference>